<evidence type="ECO:0000259" key="7">
    <source>
        <dbReference type="PROSITE" id="PS50850"/>
    </source>
</evidence>
<dbReference type="EMBL" id="BJWK01000001">
    <property type="protein sequence ID" value="GEM06111.1"/>
    <property type="molecule type" value="Genomic_DNA"/>
</dbReference>
<proteinExistence type="predicted"/>
<feature type="transmembrane region" description="Helical" evidence="6">
    <location>
        <begin position="754"/>
        <end position="776"/>
    </location>
</feature>
<dbReference type="Proteomes" id="UP000321518">
    <property type="component" value="Unassembled WGS sequence"/>
</dbReference>
<feature type="region of interest" description="Disordered" evidence="5">
    <location>
        <begin position="1"/>
        <end position="20"/>
    </location>
</feature>
<keyword evidence="4 6" id="KW-0472">Membrane</keyword>
<feature type="compositionally biased region" description="Polar residues" evidence="5">
    <location>
        <begin position="543"/>
        <end position="555"/>
    </location>
</feature>
<feature type="transmembrane region" description="Helical" evidence="6">
    <location>
        <begin position="486"/>
        <end position="510"/>
    </location>
</feature>
<dbReference type="OrthoDB" id="5376138at2759"/>
<dbReference type="AlphaFoldDB" id="A0A511K6Z3"/>
<sequence length="1064" mass="116254">MHTSPPSPAATVHTLVDSDPMDLAPAAPPLAKSLSRRSQLDVVDPEERAALEAPPDVIWVDWDGPQDPANPLNWGKRRKWIISSVGILFCALVSLSVSGYSIAEASVQAELQCSKELALLGITLFTITFGAESHFLTAPLLLAPLSEVYGRSYIYLASAIVFAVFFIPQALAKNIETVLVSRFISGIAGSTAVSLVGGTLADVWRGDERGTPMAWFSFSAFGATGLGPVAFGYVAQIKGFRYVSWILLAVSAFFALILPFILDETRASVLLSRKAAKLRKETGDARYQSKDDFERGSLREMMKTSLGRPVQMLMREPVLLAITAWISFTWGVLYLFLVSIPYVYSKVYHFNTGEAGVVYIVQFIGSALGMAYDQWCSRYYRRNVEKRGPEARLYSAFGGGVFVPLGAFIFCFTSYPQCHWIGSAIGIVILYIGMFLTYLTAFSYLADAYALYASSALSAMSFVRNCVGAVFPLFTQSMYDRLGIQGATGLTAGLGTLLSVTPFILFIYGAKLRARSPFAKELARREAEEQAKREQGTGRSVEANDTTLRLEPTTSRRSHLDIVDPEERAAEKAPPDVVWVVWDGPEDPTNPLNWSRRRKWVISSVGSFFCTLVSLSVSGYSIAEVSVEEGLDTSKTLSLFGLTTFTLAFAIAPLILAPLSEVYGRSFIYFASAVVFALFFIPQALAKNIETVLIARFISGCAGSTAVSIAGGTLADVWCGRDRGAPMAFFTLAAVAGPGLGPVMFGYLAQIKGFPYLCWVLLAMSSVFALSLPFILDETRASVLLSRKAAKLRKETGDERYQSKDDFERGSLKELMKTSLGRPVQMLMREPGVLYLFLVSIPTVYKGVFGFNTGQAGIVYMGQFVGGSLGMVFDRYCERFYQRNVAARGPEARLYSAFGGGIFLPVGAFIFCFTSYPQCHWMGSVVGLVILYAGVYLSYLAAYSYLAEAYTLYAASALSAMSFARNVIAAVFPLFTPAMYDKLGVQGATGLTAGLDTLLSVTPFVLFAFGGRLRLRSPFAMELARREEAERAKWAALKGIYGTLEDSRNRSEEKLGKVTTETVV</sequence>
<feature type="domain" description="Major facilitator superfamily (MFS) profile" evidence="7">
    <location>
        <begin position="79"/>
        <end position="511"/>
    </location>
</feature>
<feature type="compositionally biased region" description="Basic and acidic residues" evidence="5">
    <location>
        <begin position="525"/>
        <end position="536"/>
    </location>
</feature>
<feature type="domain" description="Major facilitator superfamily (MFS) profile" evidence="7">
    <location>
        <begin position="599"/>
        <end position="1012"/>
    </location>
</feature>
<feature type="transmembrane region" description="Helical" evidence="6">
    <location>
        <begin position="950"/>
        <end position="975"/>
    </location>
</feature>
<feature type="transmembrane region" description="Helical" evidence="6">
    <location>
        <begin position="153"/>
        <end position="171"/>
    </location>
</feature>
<feature type="transmembrane region" description="Helical" evidence="6">
    <location>
        <begin position="857"/>
        <end position="873"/>
    </location>
</feature>
<feature type="transmembrane region" description="Helical" evidence="6">
    <location>
        <begin position="393"/>
        <end position="415"/>
    </location>
</feature>
<dbReference type="PANTHER" id="PTHR23502">
    <property type="entry name" value="MAJOR FACILITATOR SUPERFAMILY"/>
    <property type="match status" value="1"/>
</dbReference>
<keyword evidence="2 6" id="KW-0812">Transmembrane</keyword>
<evidence type="ECO:0000256" key="2">
    <source>
        <dbReference type="ARBA" id="ARBA00022692"/>
    </source>
</evidence>
<dbReference type="InterPro" id="IPR020846">
    <property type="entry name" value="MFS_dom"/>
</dbReference>
<dbReference type="CDD" id="cd17323">
    <property type="entry name" value="MFS_Tpo1_MDR_like"/>
    <property type="match status" value="1"/>
</dbReference>
<feature type="region of interest" description="Disordered" evidence="5">
    <location>
        <begin position="525"/>
        <end position="559"/>
    </location>
</feature>
<feature type="transmembrane region" description="Helical" evidence="6">
    <location>
        <begin position="894"/>
        <end position="916"/>
    </location>
</feature>
<feature type="transmembrane region" description="Helical" evidence="6">
    <location>
        <begin position="666"/>
        <end position="686"/>
    </location>
</feature>
<feature type="transmembrane region" description="Helical" evidence="6">
    <location>
        <begin position="183"/>
        <end position="201"/>
    </location>
</feature>
<evidence type="ECO:0000256" key="4">
    <source>
        <dbReference type="ARBA" id="ARBA00023136"/>
    </source>
</evidence>
<feature type="transmembrane region" description="Helical" evidence="6">
    <location>
        <begin position="637"/>
        <end position="659"/>
    </location>
</feature>
<gene>
    <name evidence="8" type="ORF">Rt10032_c01g0128</name>
</gene>
<evidence type="ECO:0000256" key="1">
    <source>
        <dbReference type="ARBA" id="ARBA00004141"/>
    </source>
</evidence>
<dbReference type="Pfam" id="PF07690">
    <property type="entry name" value="MFS_1"/>
    <property type="match status" value="2"/>
</dbReference>
<feature type="transmembrane region" description="Helical" evidence="6">
    <location>
        <begin position="213"/>
        <end position="236"/>
    </location>
</feature>
<evidence type="ECO:0000256" key="5">
    <source>
        <dbReference type="SAM" id="MobiDB-lite"/>
    </source>
</evidence>
<reference evidence="8 9" key="1">
    <citation type="submission" date="2019-07" db="EMBL/GenBank/DDBJ databases">
        <title>Rhodotorula toruloides NBRC10032 genome sequencing.</title>
        <authorList>
            <person name="Shida Y."/>
            <person name="Takaku H."/>
            <person name="Ogasawara W."/>
            <person name="Mori K."/>
        </authorList>
    </citation>
    <scope>NUCLEOTIDE SEQUENCE [LARGE SCALE GENOMIC DNA]</scope>
    <source>
        <strain evidence="8 9">NBRC10032</strain>
    </source>
</reference>
<feature type="transmembrane region" description="Helical" evidence="6">
    <location>
        <begin position="600"/>
        <end position="622"/>
    </location>
</feature>
<comment type="subcellular location">
    <subcellularLocation>
        <location evidence="1">Membrane</location>
        <topology evidence="1">Multi-pass membrane protein</topology>
    </subcellularLocation>
</comment>
<feature type="transmembrane region" description="Helical" evidence="6">
    <location>
        <begin position="356"/>
        <end position="372"/>
    </location>
</feature>
<feature type="transmembrane region" description="Helical" evidence="6">
    <location>
        <begin position="922"/>
        <end position="943"/>
    </location>
</feature>
<keyword evidence="3 6" id="KW-1133">Transmembrane helix</keyword>
<accession>A0A511K6Z3</accession>
<organism evidence="8 9">
    <name type="scientific">Rhodotorula toruloides</name>
    <name type="common">Yeast</name>
    <name type="synonym">Rhodosporidium toruloides</name>
    <dbReference type="NCBI Taxonomy" id="5286"/>
    <lineage>
        <taxon>Eukaryota</taxon>
        <taxon>Fungi</taxon>
        <taxon>Dikarya</taxon>
        <taxon>Basidiomycota</taxon>
        <taxon>Pucciniomycotina</taxon>
        <taxon>Microbotryomycetes</taxon>
        <taxon>Sporidiobolales</taxon>
        <taxon>Sporidiobolaceae</taxon>
        <taxon>Rhodotorula</taxon>
    </lineage>
</organism>
<feature type="transmembrane region" description="Helical" evidence="6">
    <location>
        <begin position="318"/>
        <end position="344"/>
    </location>
</feature>
<evidence type="ECO:0000256" key="3">
    <source>
        <dbReference type="ARBA" id="ARBA00022989"/>
    </source>
</evidence>
<dbReference type="PANTHER" id="PTHR23502:SF134">
    <property type="entry name" value="MAJOR FACILITATOR SUPERFAMILY (MFS) PROFILE DOMAIN-CONTAINING PROTEIN-RELATED"/>
    <property type="match status" value="1"/>
</dbReference>
<evidence type="ECO:0000313" key="8">
    <source>
        <dbReference type="EMBL" id="GEM06111.1"/>
    </source>
</evidence>
<feature type="transmembrane region" description="Helical" evidence="6">
    <location>
        <begin position="421"/>
        <end position="442"/>
    </location>
</feature>
<feature type="transmembrane region" description="Helical" evidence="6">
    <location>
        <begin position="692"/>
        <end position="715"/>
    </location>
</feature>
<feature type="transmembrane region" description="Helical" evidence="6">
    <location>
        <begin position="832"/>
        <end position="851"/>
    </location>
</feature>
<evidence type="ECO:0000313" key="9">
    <source>
        <dbReference type="Proteomes" id="UP000321518"/>
    </source>
</evidence>
<name>A0A511K6Z3_RHOTO</name>
<dbReference type="PROSITE" id="PS50850">
    <property type="entry name" value="MFS"/>
    <property type="match status" value="2"/>
</dbReference>
<feature type="transmembrane region" description="Helical" evidence="6">
    <location>
        <begin position="987"/>
        <end position="1009"/>
    </location>
</feature>
<feature type="transmembrane region" description="Helical" evidence="6">
    <location>
        <begin position="242"/>
        <end position="262"/>
    </location>
</feature>
<dbReference type="FunFam" id="1.20.1250.20:FF:000082">
    <property type="entry name" value="MFS multidrug transporter, putative"/>
    <property type="match status" value="2"/>
</dbReference>
<dbReference type="Gene3D" id="1.20.1250.20">
    <property type="entry name" value="MFS general substrate transporter like domains"/>
    <property type="match status" value="2"/>
</dbReference>
<evidence type="ECO:0000256" key="6">
    <source>
        <dbReference type="SAM" id="Phobius"/>
    </source>
</evidence>
<dbReference type="GO" id="GO:0005886">
    <property type="term" value="C:plasma membrane"/>
    <property type="evidence" value="ECO:0007669"/>
    <property type="project" value="TreeGrafter"/>
</dbReference>
<dbReference type="SUPFAM" id="SSF103473">
    <property type="entry name" value="MFS general substrate transporter"/>
    <property type="match status" value="2"/>
</dbReference>
<dbReference type="InterPro" id="IPR011701">
    <property type="entry name" value="MFS"/>
</dbReference>
<feature type="transmembrane region" description="Helical" evidence="6">
    <location>
        <begin position="727"/>
        <end position="748"/>
    </location>
</feature>
<comment type="caution">
    <text evidence="8">The sequence shown here is derived from an EMBL/GenBank/DDBJ whole genome shotgun (WGS) entry which is preliminary data.</text>
</comment>
<dbReference type="InterPro" id="IPR036259">
    <property type="entry name" value="MFS_trans_sf"/>
</dbReference>
<feature type="transmembrane region" description="Helical" evidence="6">
    <location>
        <begin position="449"/>
        <end position="474"/>
    </location>
</feature>
<protein>
    <submittedName>
        <fullName evidence="8">Major Facilitator Superfamily protein</fullName>
    </submittedName>
</protein>
<feature type="transmembrane region" description="Helical" evidence="6">
    <location>
        <begin position="80"/>
        <end position="102"/>
    </location>
</feature>
<feature type="transmembrane region" description="Helical" evidence="6">
    <location>
        <begin position="117"/>
        <end position="141"/>
    </location>
</feature>
<dbReference type="GO" id="GO:0022857">
    <property type="term" value="F:transmembrane transporter activity"/>
    <property type="evidence" value="ECO:0007669"/>
    <property type="project" value="InterPro"/>
</dbReference>